<dbReference type="AlphaFoldDB" id="A0A103Y222"/>
<keyword evidence="2" id="KW-1185">Reference proteome</keyword>
<protein>
    <submittedName>
        <fullName evidence="1">Uncharacterized protein</fullName>
    </submittedName>
</protein>
<dbReference type="Proteomes" id="UP000243975">
    <property type="component" value="Unassembled WGS sequence"/>
</dbReference>
<evidence type="ECO:0000313" key="2">
    <source>
        <dbReference type="Proteomes" id="UP000243975"/>
    </source>
</evidence>
<evidence type="ECO:0000313" key="1">
    <source>
        <dbReference type="EMBL" id="KVI01084.1"/>
    </source>
</evidence>
<gene>
    <name evidence="1" type="ORF">Ccrd_020648</name>
</gene>
<comment type="caution">
    <text evidence="1">The sequence shown here is derived from an EMBL/GenBank/DDBJ whole genome shotgun (WGS) entry which is preliminary data.</text>
</comment>
<dbReference type="PANTHER" id="PTHR11017">
    <property type="entry name" value="LEUCINE-RICH REPEAT-CONTAINING PROTEIN"/>
    <property type="match status" value="1"/>
</dbReference>
<feature type="non-terminal residue" evidence="1">
    <location>
        <position position="109"/>
    </location>
</feature>
<dbReference type="GO" id="GO:0006952">
    <property type="term" value="P:defense response"/>
    <property type="evidence" value="ECO:0007669"/>
    <property type="project" value="InterPro"/>
</dbReference>
<name>A0A103Y222_CYNCS</name>
<dbReference type="Gramene" id="KVI01084">
    <property type="protein sequence ID" value="KVI01084"/>
    <property type="gene ID" value="Ccrd_020648"/>
</dbReference>
<dbReference type="InterPro" id="IPR044974">
    <property type="entry name" value="Disease_R_plants"/>
</dbReference>
<dbReference type="EMBL" id="LEKV01003133">
    <property type="protein sequence ID" value="KVI01084.1"/>
    <property type="molecule type" value="Genomic_DNA"/>
</dbReference>
<accession>A0A103Y222</accession>
<proteinExistence type="predicted"/>
<organism evidence="1 2">
    <name type="scientific">Cynara cardunculus var. scolymus</name>
    <name type="common">Globe artichoke</name>
    <name type="synonym">Cynara scolymus</name>
    <dbReference type="NCBI Taxonomy" id="59895"/>
    <lineage>
        <taxon>Eukaryota</taxon>
        <taxon>Viridiplantae</taxon>
        <taxon>Streptophyta</taxon>
        <taxon>Embryophyta</taxon>
        <taxon>Tracheophyta</taxon>
        <taxon>Spermatophyta</taxon>
        <taxon>Magnoliopsida</taxon>
        <taxon>eudicotyledons</taxon>
        <taxon>Gunneridae</taxon>
        <taxon>Pentapetalae</taxon>
        <taxon>asterids</taxon>
        <taxon>campanulids</taxon>
        <taxon>Asterales</taxon>
        <taxon>Asteraceae</taxon>
        <taxon>Carduoideae</taxon>
        <taxon>Cardueae</taxon>
        <taxon>Carduinae</taxon>
        <taxon>Cynara</taxon>
    </lineage>
</organism>
<reference evidence="1 2" key="1">
    <citation type="journal article" date="2016" name="Sci. Rep.">
        <title>The genome sequence of the outbreeding globe artichoke constructed de novo incorporating a phase-aware low-pass sequencing strategy of F1 progeny.</title>
        <authorList>
            <person name="Scaglione D."/>
            <person name="Reyes-Chin-Wo S."/>
            <person name="Acquadro A."/>
            <person name="Froenicke L."/>
            <person name="Portis E."/>
            <person name="Beitel C."/>
            <person name="Tirone M."/>
            <person name="Mauro R."/>
            <person name="Lo Monaco A."/>
            <person name="Mauromicale G."/>
            <person name="Faccioli P."/>
            <person name="Cattivelli L."/>
            <person name="Rieseberg L."/>
            <person name="Michelmore R."/>
            <person name="Lanteri S."/>
        </authorList>
    </citation>
    <scope>NUCLEOTIDE SEQUENCE [LARGE SCALE GENOMIC DNA]</scope>
    <source>
        <strain evidence="1">2C</strain>
    </source>
</reference>
<dbReference type="PANTHER" id="PTHR11017:SF573">
    <property type="entry name" value="ADP-RIBOSYL CYCLASE_CYCLIC ADP-RIBOSE HYDROLASE"/>
    <property type="match status" value="1"/>
</dbReference>
<sequence length="109" mass="13039">MKNLRILKICDKELRHLWNAFDWKLWKESKVNYDGKLKFLSNKVRLIYWHGFPFKCFPSDFYPENIVAIDLSYSHIKNLWTSPKYWDLVDMRRGSGLDGGVQFLNLHGS</sequence>